<dbReference type="Pfam" id="PF05521">
    <property type="entry name" value="Phage_HCP"/>
    <property type="match status" value="1"/>
</dbReference>
<sequence>MRAGPMNKRCTLMQSQAVERHGGGRPVTWVEAGKVWAEITLPTGRTAPMADRLEVDITAEIKIRYRADVVAGMRLVSPIGTYLIGAALPDRDPAMLRLLCSSVTNP</sequence>
<reference evidence="1 2" key="1">
    <citation type="journal article" date="2019" name="Syst. Appl. Microbiol.">
        <title>New species of pathogenic Pseudomonas isolated from citrus in Tunisia: Proposal of Pseudomonas kairouanensis sp. nov. and Pseudomonas nabeulensis sp. nov.</title>
        <authorList>
            <person name="Oueslati M."/>
            <person name="Mulet M."/>
            <person name="Gomila M."/>
            <person name="Berge O."/>
            <person name="Hajlaoui M.R."/>
            <person name="Lalucat J."/>
            <person name="Sadfi-Zouaoui N."/>
            <person name="Garcia-Valdes E."/>
        </authorList>
    </citation>
    <scope>NUCLEOTIDE SEQUENCE [LARGE SCALE GENOMIC DNA]</scope>
    <source>
        <strain evidence="1 2">E10B</strain>
    </source>
</reference>
<comment type="caution">
    <text evidence="1">The sequence shown here is derived from an EMBL/GenBank/DDBJ whole genome shotgun (WGS) entry which is preliminary data.</text>
</comment>
<dbReference type="InterPro" id="IPR008767">
    <property type="entry name" value="Phage_SPP1_head-tail_adaptor"/>
</dbReference>
<organism evidence="1 2">
    <name type="scientific">Pseudomonas nabeulensis</name>
    <dbReference type="NCBI Taxonomy" id="2293833"/>
    <lineage>
        <taxon>Bacteria</taxon>
        <taxon>Pseudomonadati</taxon>
        <taxon>Pseudomonadota</taxon>
        <taxon>Gammaproteobacteria</taxon>
        <taxon>Pseudomonadales</taxon>
        <taxon>Pseudomonadaceae</taxon>
        <taxon>Pseudomonas</taxon>
    </lineage>
</organism>
<dbReference type="NCBIfam" id="TIGR01563">
    <property type="entry name" value="gp16_SPP1"/>
    <property type="match status" value="1"/>
</dbReference>
<evidence type="ECO:0000313" key="2">
    <source>
        <dbReference type="Proteomes" id="UP000297734"/>
    </source>
</evidence>
<gene>
    <name evidence="1" type="ORF">DYL61_16345</name>
</gene>
<dbReference type="Proteomes" id="UP000297734">
    <property type="component" value="Unassembled WGS sequence"/>
</dbReference>
<dbReference type="OrthoDB" id="8640229at2"/>
<evidence type="ECO:0000313" key="1">
    <source>
        <dbReference type="EMBL" id="TFY92966.1"/>
    </source>
</evidence>
<dbReference type="RefSeq" id="WP_135309172.1">
    <property type="nucleotide sequence ID" value="NZ_QUZT01000029.1"/>
</dbReference>
<proteinExistence type="predicted"/>
<dbReference type="AlphaFoldDB" id="A0A4Z0B1P3"/>
<keyword evidence="2" id="KW-1185">Reference proteome</keyword>
<protein>
    <submittedName>
        <fullName evidence="1">Head-tail adaptor protein</fullName>
    </submittedName>
</protein>
<name>A0A4Z0B1P3_9PSED</name>
<accession>A0A4Z0B1P3</accession>
<dbReference type="InterPro" id="IPR038666">
    <property type="entry name" value="SSP1_head-tail_sf"/>
</dbReference>
<dbReference type="EMBL" id="QUZT01000029">
    <property type="protein sequence ID" value="TFY92966.1"/>
    <property type="molecule type" value="Genomic_DNA"/>
</dbReference>
<dbReference type="Gene3D" id="2.40.10.270">
    <property type="entry name" value="Bacteriophage SPP1 head-tail adaptor protein"/>
    <property type="match status" value="1"/>
</dbReference>